<sequence length="214" mass="21656">MFHSAFRLALVAGLLASAVALPMIGGGNYAAVNSNTNTNANANANASANVNGSANVQGTTVVPVPTNPQNAGTIFQPAPIVQQGTAATTALNTAATFAVADGQNIVSQIVANVATLLPIVTGDVQATSNQVQTAVFQLQTLLPQVTQTSTQLNSALMALEAQALRGQISPLYRSPLSVLSGPFAVASANLQANGDTQPATWANALSTTFAGWAQ</sequence>
<keyword evidence="3" id="KW-1185">Reference proteome</keyword>
<keyword evidence="1" id="KW-0732">Signal</keyword>
<name>A0ABQ0LHE8_MYCCL</name>
<evidence type="ECO:0000256" key="1">
    <source>
        <dbReference type="SAM" id="SignalP"/>
    </source>
</evidence>
<evidence type="ECO:0000313" key="3">
    <source>
        <dbReference type="Proteomes" id="UP000815677"/>
    </source>
</evidence>
<reference evidence="2" key="1">
    <citation type="submission" date="2014-09" db="EMBL/GenBank/DDBJ databases">
        <title>Genome sequence of the luminous mushroom Mycena chlorophos for searching fungal bioluminescence genes.</title>
        <authorList>
            <person name="Tanaka Y."/>
            <person name="Kasuga D."/>
            <person name="Oba Y."/>
            <person name="Hase S."/>
            <person name="Sato K."/>
            <person name="Oba Y."/>
            <person name="Sakakibara Y."/>
        </authorList>
    </citation>
    <scope>NUCLEOTIDE SEQUENCE</scope>
</reference>
<feature type="chain" id="PRO_5046769743" evidence="1">
    <location>
        <begin position="21"/>
        <end position="214"/>
    </location>
</feature>
<evidence type="ECO:0000313" key="2">
    <source>
        <dbReference type="EMBL" id="GAT50530.1"/>
    </source>
</evidence>
<gene>
    <name evidence="2" type="ORF">MCHLO_07765</name>
</gene>
<organism evidence="2 3">
    <name type="scientific">Mycena chlorophos</name>
    <name type="common">Agaric fungus</name>
    <name type="synonym">Agaricus chlorophos</name>
    <dbReference type="NCBI Taxonomy" id="658473"/>
    <lineage>
        <taxon>Eukaryota</taxon>
        <taxon>Fungi</taxon>
        <taxon>Dikarya</taxon>
        <taxon>Basidiomycota</taxon>
        <taxon>Agaricomycotina</taxon>
        <taxon>Agaricomycetes</taxon>
        <taxon>Agaricomycetidae</taxon>
        <taxon>Agaricales</taxon>
        <taxon>Marasmiineae</taxon>
        <taxon>Mycenaceae</taxon>
        <taxon>Mycena</taxon>
    </lineage>
</organism>
<protein>
    <submittedName>
        <fullName evidence="2">Uncharacterized protein</fullName>
    </submittedName>
</protein>
<feature type="signal peptide" evidence="1">
    <location>
        <begin position="1"/>
        <end position="20"/>
    </location>
</feature>
<dbReference type="Proteomes" id="UP000815677">
    <property type="component" value="Unassembled WGS sequence"/>
</dbReference>
<proteinExistence type="predicted"/>
<dbReference type="EMBL" id="DF846523">
    <property type="protein sequence ID" value="GAT50530.1"/>
    <property type="molecule type" value="Genomic_DNA"/>
</dbReference>
<accession>A0ABQ0LHE8</accession>